<name>A0ABX9KM65_9BACI</name>
<reference evidence="1 2" key="1">
    <citation type="submission" date="2018-08" db="EMBL/GenBank/DDBJ databases">
        <title>Bacillus clarus sp. nov. strain PS00077A.</title>
        <authorList>
            <person name="Mendez Acevedo M."/>
            <person name="Carroll L."/>
            <person name="Mukherjee M."/>
            <person name="Wiedmann M."/>
            <person name="Kovac J."/>
        </authorList>
    </citation>
    <scope>NUCLEOTIDE SEQUENCE [LARGE SCALE GENOMIC DNA]</scope>
    <source>
        <strain evidence="1 2">PS00077A</strain>
    </source>
</reference>
<evidence type="ECO:0000313" key="2">
    <source>
        <dbReference type="Proteomes" id="UP000264294"/>
    </source>
</evidence>
<sequence length="91" mass="11059">MIFYIIHRYHLVQLDTFTRFLSKKFMLLLFSRVRHLGNTLLEPCYFPCRASFILYTFIAPNNLLRSILFYFPFPKSTSYTYNRIFFIPTVL</sequence>
<proteinExistence type="predicted"/>
<gene>
    <name evidence="1" type="ORF">D0U04_30110</name>
</gene>
<organism evidence="1 2">
    <name type="scientific">Bacillus clarus</name>
    <dbReference type="NCBI Taxonomy" id="2338372"/>
    <lineage>
        <taxon>Bacteria</taxon>
        <taxon>Bacillati</taxon>
        <taxon>Bacillota</taxon>
        <taxon>Bacilli</taxon>
        <taxon>Bacillales</taxon>
        <taxon>Bacillaceae</taxon>
        <taxon>Bacillus</taxon>
        <taxon>Bacillus cereus group</taxon>
    </lineage>
</organism>
<comment type="caution">
    <text evidence="1">The sequence shown here is derived from an EMBL/GenBank/DDBJ whole genome shotgun (WGS) entry which is preliminary data.</text>
</comment>
<evidence type="ECO:0000313" key="1">
    <source>
        <dbReference type="EMBL" id="RFT61568.1"/>
    </source>
</evidence>
<accession>A0ABX9KM65</accession>
<keyword evidence="2" id="KW-1185">Reference proteome</keyword>
<dbReference type="EMBL" id="QVOD01000104">
    <property type="protein sequence ID" value="RFT61568.1"/>
    <property type="molecule type" value="Genomic_DNA"/>
</dbReference>
<protein>
    <submittedName>
        <fullName evidence="1">Uncharacterized protein</fullName>
    </submittedName>
</protein>
<dbReference type="Proteomes" id="UP000264294">
    <property type="component" value="Unassembled WGS sequence"/>
</dbReference>